<dbReference type="Gene3D" id="3.40.50.1440">
    <property type="entry name" value="Tubulin/FtsZ, GTPase domain"/>
    <property type="match status" value="2"/>
</dbReference>
<dbReference type="PANTHER" id="PTHR11588">
    <property type="entry name" value="TUBULIN"/>
    <property type="match status" value="1"/>
</dbReference>
<reference evidence="9 10" key="1">
    <citation type="journal article" date="2024" name="J Genomics">
        <title>Draft genome sequencing and assembly of Favolaschia claudopus CIRM-BRFM 2984 isolated from oak limbs.</title>
        <authorList>
            <person name="Navarro D."/>
            <person name="Drula E."/>
            <person name="Chaduli D."/>
            <person name="Cazenave R."/>
            <person name="Ahrendt S."/>
            <person name="Wang J."/>
            <person name="Lipzen A."/>
            <person name="Daum C."/>
            <person name="Barry K."/>
            <person name="Grigoriev I.V."/>
            <person name="Favel A."/>
            <person name="Rosso M.N."/>
            <person name="Martin F."/>
        </authorList>
    </citation>
    <scope>NUCLEOTIDE SEQUENCE [LARGE SCALE GENOMIC DNA]</scope>
    <source>
        <strain evidence="9 10">CIRM-BRFM 2984</strain>
    </source>
</reference>
<feature type="compositionally biased region" description="Pro residues" evidence="7">
    <location>
        <begin position="312"/>
        <end position="324"/>
    </location>
</feature>
<comment type="subcellular location">
    <subcellularLocation>
        <location evidence="1">Cytoplasm</location>
        <location evidence="1">Cytoskeleton</location>
    </subcellularLocation>
</comment>
<feature type="domain" description="Tubulin/FtsZ 2-layer sandwich" evidence="8">
    <location>
        <begin position="198"/>
        <end position="232"/>
    </location>
</feature>
<evidence type="ECO:0000256" key="4">
    <source>
        <dbReference type="ARBA" id="ARBA00022741"/>
    </source>
</evidence>
<comment type="caution">
    <text evidence="9">The sequence shown here is derived from an EMBL/GenBank/DDBJ whole genome shotgun (WGS) entry which is preliminary data.</text>
</comment>
<evidence type="ECO:0000256" key="2">
    <source>
        <dbReference type="ARBA" id="ARBA00009636"/>
    </source>
</evidence>
<dbReference type="SUPFAM" id="SSF55307">
    <property type="entry name" value="Tubulin C-terminal domain-like"/>
    <property type="match status" value="1"/>
</dbReference>
<dbReference type="InterPro" id="IPR018316">
    <property type="entry name" value="Tubulin/FtsZ_2-layer-sand-dom"/>
</dbReference>
<name>A0AAW0B1A6_9AGAR</name>
<dbReference type="Gene3D" id="3.30.1330.20">
    <property type="entry name" value="Tubulin/FtsZ, C-terminal domain"/>
    <property type="match status" value="1"/>
</dbReference>
<evidence type="ECO:0000256" key="3">
    <source>
        <dbReference type="ARBA" id="ARBA00022701"/>
    </source>
</evidence>
<sequence>MHAHRLFLAALYETSSCVCNVHLISYRLVHQLFTSRHVLLPLKIATGRSPFSKLSAVLFSPTLAVFALFNGIWCGNQIGARFWEVVSDEHDVGADGTRHSQVADNAFSNITNRCLPRSDTVVESTLSVHQLVENSDETFCIDNEALYDICFRTLKLSTPTDGDLNNLVSFVMSGITTCDSLVNSTLICSSLLSTWSPSRMFDAKNMMVASDPWRGRYLTVAAMFRGKVTAVQAAACFPLPTPSGRLHRGLERIERETGLKYSDDFSVRLDCRPPTTSSSTKRATACLSLDYTSIKLETPRSRFISEHHRELPPTPFFQLPPSPSSLPQRPSNIFDLVSDNTPKPKES</sequence>
<dbReference type="PRINTS" id="PR01163">
    <property type="entry name" value="BETATUBULIN"/>
</dbReference>
<evidence type="ECO:0000256" key="1">
    <source>
        <dbReference type="ARBA" id="ARBA00004245"/>
    </source>
</evidence>
<evidence type="ECO:0000256" key="6">
    <source>
        <dbReference type="ARBA" id="ARBA00023212"/>
    </source>
</evidence>
<evidence type="ECO:0000313" key="10">
    <source>
        <dbReference type="Proteomes" id="UP001362999"/>
    </source>
</evidence>
<dbReference type="SUPFAM" id="SSF52490">
    <property type="entry name" value="Tubulin nucleotide-binding domain-like"/>
    <property type="match status" value="1"/>
</dbReference>
<keyword evidence="6" id="KW-0206">Cytoskeleton</keyword>
<dbReference type="InterPro" id="IPR036525">
    <property type="entry name" value="Tubulin/FtsZ_GTPase_sf"/>
</dbReference>
<feature type="region of interest" description="Disordered" evidence="7">
    <location>
        <begin position="312"/>
        <end position="347"/>
    </location>
</feature>
<dbReference type="GO" id="GO:0003924">
    <property type="term" value="F:GTPase activity"/>
    <property type="evidence" value="ECO:0007669"/>
    <property type="project" value="InterPro"/>
</dbReference>
<gene>
    <name evidence="9" type="ORF">R3P38DRAFT_3198804</name>
</gene>
<comment type="similarity">
    <text evidence="2">Belongs to the tubulin family.</text>
</comment>
<keyword evidence="5" id="KW-0342">GTP-binding</keyword>
<dbReference type="EMBL" id="JAWWNJ010000043">
    <property type="protein sequence ID" value="KAK7019481.1"/>
    <property type="molecule type" value="Genomic_DNA"/>
</dbReference>
<evidence type="ECO:0000313" key="9">
    <source>
        <dbReference type="EMBL" id="KAK7019481.1"/>
    </source>
</evidence>
<keyword evidence="6" id="KW-0963">Cytoplasm</keyword>
<keyword evidence="10" id="KW-1185">Reference proteome</keyword>
<proteinExistence type="inferred from homology"/>
<dbReference type="GO" id="GO:0005525">
    <property type="term" value="F:GTP binding"/>
    <property type="evidence" value="ECO:0007669"/>
    <property type="project" value="UniProtKB-KW"/>
</dbReference>
<dbReference type="GO" id="GO:0005874">
    <property type="term" value="C:microtubule"/>
    <property type="evidence" value="ECO:0007669"/>
    <property type="project" value="UniProtKB-KW"/>
</dbReference>
<organism evidence="9 10">
    <name type="scientific">Favolaschia claudopus</name>
    <dbReference type="NCBI Taxonomy" id="2862362"/>
    <lineage>
        <taxon>Eukaryota</taxon>
        <taxon>Fungi</taxon>
        <taxon>Dikarya</taxon>
        <taxon>Basidiomycota</taxon>
        <taxon>Agaricomycotina</taxon>
        <taxon>Agaricomycetes</taxon>
        <taxon>Agaricomycetidae</taxon>
        <taxon>Agaricales</taxon>
        <taxon>Marasmiineae</taxon>
        <taxon>Mycenaceae</taxon>
        <taxon>Favolaschia</taxon>
    </lineage>
</organism>
<evidence type="ECO:0000256" key="5">
    <source>
        <dbReference type="ARBA" id="ARBA00023134"/>
    </source>
</evidence>
<dbReference type="InterPro" id="IPR002453">
    <property type="entry name" value="Beta_tubulin"/>
</dbReference>
<evidence type="ECO:0000259" key="8">
    <source>
        <dbReference type="Pfam" id="PF03953"/>
    </source>
</evidence>
<dbReference type="InterPro" id="IPR037103">
    <property type="entry name" value="Tubulin/FtsZ-like_C"/>
</dbReference>
<dbReference type="InterPro" id="IPR008280">
    <property type="entry name" value="Tub_FtsZ_C"/>
</dbReference>
<keyword evidence="3" id="KW-0493">Microtubule</keyword>
<dbReference type="Pfam" id="PF03953">
    <property type="entry name" value="Tubulin_C"/>
    <property type="match status" value="1"/>
</dbReference>
<dbReference type="GO" id="GO:0005200">
    <property type="term" value="F:structural constituent of cytoskeleton"/>
    <property type="evidence" value="ECO:0007669"/>
    <property type="project" value="InterPro"/>
</dbReference>
<accession>A0AAW0B1A6</accession>
<dbReference type="InterPro" id="IPR000217">
    <property type="entry name" value="Tubulin"/>
</dbReference>
<keyword evidence="4" id="KW-0547">Nucleotide-binding</keyword>
<dbReference type="AlphaFoldDB" id="A0AAW0B1A6"/>
<protein>
    <submittedName>
        <fullName evidence="9">Tubulin/FtsZ, GTPase domain-containing protein</fullName>
    </submittedName>
</protein>
<dbReference type="GO" id="GO:0007017">
    <property type="term" value="P:microtubule-based process"/>
    <property type="evidence" value="ECO:0007669"/>
    <property type="project" value="InterPro"/>
</dbReference>
<evidence type="ECO:0000256" key="7">
    <source>
        <dbReference type="SAM" id="MobiDB-lite"/>
    </source>
</evidence>
<dbReference type="Proteomes" id="UP001362999">
    <property type="component" value="Unassembled WGS sequence"/>
</dbReference>